<proteinExistence type="predicted"/>
<evidence type="ECO:0000256" key="1">
    <source>
        <dbReference type="ARBA" id="ARBA00022729"/>
    </source>
</evidence>
<evidence type="ECO:0000313" key="5">
    <source>
        <dbReference type="Proteomes" id="UP000032578"/>
    </source>
</evidence>
<name>A0A0D7W7K2_9FLAO</name>
<dbReference type="SUPFAM" id="SSF51445">
    <property type="entry name" value="(Trans)glycosidases"/>
    <property type="match status" value="1"/>
</dbReference>
<dbReference type="AlphaFoldDB" id="A0A0D7W7K2"/>
<feature type="domain" description="Glycosyl hydrolase-like 10" evidence="3">
    <location>
        <begin position="57"/>
        <end position="334"/>
    </location>
</feature>
<evidence type="ECO:0000313" key="4">
    <source>
        <dbReference type="EMBL" id="KJD35096.1"/>
    </source>
</evidence>
<feature type="signal peptide" evidence="2">
    <location>
        <begin position="1"/>
        <end position="20"/>
    </location>
</feature>
<dbReference type="InterPro" id="IPR017853">
    <property type="entry name" value="GH"/>
</dbReference>
<feature type="chain" id="PRO_5002325850" description="Glycosyl hydrolase-like 10 domain-containing protein" evidence="2">
    <location>
        <begin position="21"/>
        <end position="372"/>
    </location>
</feature>
<keyword evidence="1 2" id="KW-0732">Signal</keyword>
<dbReference type="EMBL" id="JTDW01000008">
    <property type="protein sequence ID" value="KJD35096.1"/>
    <property type="molecule type" value="Genomic_DNA"/>
</dbReference>
<protein>
    <recommendedName>
        <fullName evidence="3">Glycosyl hydrolase-like 10 domain-containing protein</fullName>
    </recommendedName>
</protein>
<reference evidence="4 5" key="1">
    <citation type="submission" date="2014-11" db="EMBL/GenBank/DDBJ databases">
        <title>Tamlana sedimentorum sp. nov., isolated from shallow sand sediments of the Sea of Japan.</title>
        <authorList>
            <person name="Romanenko L.A."/>
        </authorList>
    </citation>
    <scope>NUCLEOTIDE SEQUENCE [LARGE SCALE GENOMIC DNA]</scope>
    <source>
        <strain evidence="4 5">JCM 19808</strain>
    </source>
</reference>
<dbReference type="PANTHER" id="PTHR43405">
    <property type="entry name" value="GLYCOSYL HYDROLASE DIGH"/>
    <property type="match status" value="1"/>
</dbReference>
<dbReference type="PATRIC" id="fig|1435349.4.peg.3437"/>
<organism evidence="4 5">
    <name type="scientific">Neotamlana sedimentorum</name>
    <dbReference type="NCBI Taxonomy" id="1435349"/>
    <lineage>
        <taxon>Bacteria</taxon>
        <taxon>Pseudomonadati</taxon>
        <taxon>Bacteroidota</taxon>
        <taxon>Flavobacteriia</taxon>
        <taxon>Flavobacteriales</taxon>
        <taxon>Flavobacteriaceae</taxon>
        <taxon>Neotamlana</taxon>
    </lineage>
</organism>
<sequence>MKLKIALFGLVLSIVSCNQATKETASEEPVATTTTEETTKTFKYWNWMSVGHKKSDSAYTAHFNKLKSKGIDAVLLNTGADPGLLKRLTPLATAAGLEVHAWMFTTNRPGDSIAQQHPDWYMVSRSGKSCFKKEERPYVGYYQWLSPSHPEARKHILSLVEGLAKVEGVASVHLDYIRYPDVYLPIGLLPKYDLKQEEELPDYDFDYSDASVNKFMALHHKDPRKMENPAIDIEWKNFRLNEIRSLVNEAYDIVHKHDKKLSAAVFPYPEMADHMVRQRWDKWNIDMVLPMIYYNFYNEELDWIGYATKQGVEDLQGKSTELHTGLYTPKLSNEDLKDAIQYAKDNGASGVAFFDDYHMTDEQFEIIKASKE</sequence>
<dbReference type="Gene3D" id="3.20.20.80">
    <property type="entry name" value="Glycosidases"/>
    <property type="match status" value="1"/>
</dbReference>
<dbReference type="Pfam" id="PF02638">
    <property type="entry name" value="GHL10"/>
    <property type="match status" value="1"/>
</dbReference>
<gene>
    <name evidence="4" type="ORF">PW52_12205</name>
</gene>
<dbReference type="RefSeq" id="WP_044633225.1">
    <property type="nucleotide sequence ID" value="NZ_JTDW01000008.1"/>
</dbReference>
<dbReference type="InterPro" id="IPR003790">
    <property type="entry name" value="GHL10"/>
</dbReference>
<dbReference type="PROSITE" id="PS51257">
    <property type="entry name" value="PROKAR_LIPOPROTEIN"/>
    <property type="match status" value="1"/>
</dbReference>
<accession>A0A0D7W7K2</accession>
<dbReference type="PANTHER" id="PTHR43405:SF1">
    <property type="entry name" value="GLYCOSYL HYDROLASE DIGH"/>
    <property type="match status" value="1"/>
</dbReference>
<comment type="caution">
    <text evidence="4">The sequence shown here is derived from an EMBL/GenBank/DDBJ whole genome shotgun (WGS) entry which is preliminary data.</text>
</comment>
<evidence type="ECO:0000256" key="2">
    <source>
        <dbReference type="SAM" id="SignalP"/>
    </source>
</evidence>
<dbReference type="OrthoDB" id="100605at2"/>
<keyword evidence="5" id="KW-1185">Reference proteome</keyword>
<dbReference type="STRING" id="1435349.PW52_12205"/>
<evidence type="ECO:0000259" key="3">
    <source>
        <dbReference type="Pfam" id="PF02638"/>
    </source>
</evidence>
<dbReference type="Proteomes" id="UP000032578">
    <property type="component" value="Unassembled WGS sequence"/>
</dbReference>
<dbReference type="InterPro" id="IPR052177">
    <property type="entry name" value="Divisome_Glycosyl_Hydrolase"/>
</dbReference>